<dbReference type="PANTHER" id="PTHR31562">
    <property type="entry name" value="PROTEIN CBG18972"/>
    <property type="match status" value="1"/>
</dbReference>
<dbReference type="OrthoDB" id="428346at2759"/>
<feature type="transmembrane region" description="Helical" evidence="1">
    <location>
        <begin position="15"/>
        <end position="33"/>
    </location>
</feature>
<reference evidence="3" key="1">
    <citation type="submission" date="2011-07" db="EMBL/GenBank/DDBJ databases">
        <authorList>
            <consortium name="Caenorhabditis brenneri Sequencing and Analysis Consortium"/>
            <person name="Wilson R.K."/>
        </authorList>
    </citation>
    <scope>NUCLEOTIDE SEQUENCE [LARGE SCALE GENOMIC DNA]</scope>
    <source>
        <strain evidence="3">PB2801</strain>
    </source>
</reference>
<protein>
    <submittedName>
        <fullName evidence="2">Uncharacterized protein</fullName>
    </submittedName>
</protein>
<name>G0MXX2_CAEBE</name>
<dbReference type="InterPro" id="IPR004951">
    <property type="entry name" value="DUF268_CAE_spp"/>
</dbReference>
<dbReference type="EMBL" id="GL379819">
    <property type="protein sequence ID" value="EGT47089.1"/>
    <property type="molecule type" value="Genomic_DNA"/>
</dbReference>
<organism evidence="3">
    <name type="scientific">Caenorhabditis brenneri</name>
    <name type="common">Nematode worm</name>
    <dbReference type="NCBI Taxonomy" id="135651"/>
    <lineage>
        <taxon>Eukaryota</taxon>
        <taxon>Metazoa</taxon>
        <taxon>Ecdysozoa</taxon>
        <taxon>Nematoda</taxon>
        <taxon>Chromadorea</taxon>
        <taxon>Rhabditida</taxon>
        <taxon>Rhabditina</taxon>
        <taxon>Rhabditomorpha</taxon>
        <taxon>Rhabditoidea</taxon>
        <taxon>Rhabditidae</taxon>
        <taxon>Peloderinae</taxon>
        <taxon>Caenorhabditis</taxon>
    </lineage>
</organism>
<evidence type="ECO:0000313" key="2">
    <source>
        <dbReference type="EMBL" id="EGT47089.1"/>
    </source>
</evidence>
<dbReference type="Pfam" id="PF03269">
    <property type="entry name" value="DUF268"/>
    <property type="match status" value="1"/>
</dbReference>
<keyword evidence="1" id="KW-1133">Transmembrane helix</keyword>
<dbReference type="eggNOG" id="ENOG502S13E">
    <property type="taxonomic scope" value="Eukaryota"/>
</dbReference>
<keyword evidence="1" id="KW-0812">Transmembrane</keyword>
<dbReference type="HOGENOM" id="CLU_065866_0_0_1"/>
<proteinExistence type="predicted"/>
<accession>G0MXX2</accession>
<keyword evidence="3" id="KW-1185">Reference proteome</keyword>
<keyword evidence="1" id="KW-0472">Membrane</keyword>
<dbReference type="Proteomes" id="UP000008068">
    <property type="component" value="Unassembled WGS sequence"/>
</dbReference>
<evidence type="ECO:0000313" key="3">
    <source>
        <dbReference type="Proteomes" id="UP000008068"/>
    </source>
</evidence>
<gene>
    <name evidence="2" type="ORF">CAEBREN_29814</name>
</gene>
<evidence type="ECO:0000256" key="1">
    <source>
        <dbReference type="SAM" id="Phobius"/>
    </source>
</evidence>
<dbReference type="InParanoid" id="G0MXX2"/>
<sequence length="399" mass="45456">MISNRVNPPPPCPRVFPILIGLGILLFIITIITNTKDSTYLERVSSILKYPISSSGFSKQLSDYDLNEYSVKTHKGYVTMNELNEKVFKLLGYEIEKPTLPVPTLRMINEPTCDIIFSEWYRVSQEPQPVDPPKRIPSGDMDAFLLFGYVASGSWYVNDKNSAKGQKPQLWDKVSELMEYPKDKLADLAYHIESASIFHAMDTYRLDNMTGVVIGSMKPWVEVMALRHGAKNILTVEYNKLNIEEKFKDRMSSIFPVDFAKNYKDYVEKFDFAVSFSSIEHSGLARYGDPIDPIGDLREMLKIKCILKKGGKDSILRNTELILCCLGLLFLGFPLGTDALQYNAHRIYGPIRLAMMLYGFEWLDTFSGTDEKPFELNSKLLHSKGILGMTQHTLVLRKL</sequence>
<dbReference type="PANTHER" id="PTHR31562:SF4">
    <property type="entry name" value="DUF268 DOMAIN-CONTAINING PROTEIN-RELATED"/>
    <property type="match status" value="1"/>
</dbReference>
<dbReference type="AlphaFoldDB" id="G0MXX2"/>